<dbReference type="AlphaFoldDB" id="A0A7D9DUG3"/>
<organism evidence="2 3">
    <name type="scientific">Paramuricea clavata</name>
    <name type="common">Red gorgonian</name>
    <name type="synonym">Violescent sea-whip</name>
    <dbReference type="NCBI Taxonomy" id="317549"/>
    <lineage>
        <taxon>Eukaryota</taxon>
        <taxon>Metazoa</taxon>
        <taxon>Cnidaria</taxon>
        <taxon>Anthozoa</taxon>
        <taxon>Octocorallia</taxon>
        <taxon>Malacalcyonacea</taxon>
        <taxon>Plexauridae</taxon>
        <taxon>Paramuricea</taxon>
    </lineage>
</organism>
<sequence length="134" mass="15755">MSERETSSRVSRSQHGHRSRKHAEQTSTEREQKKTTSRIQTLGAGESIKEKQQKAREEREAKRSMLDQRHDYILQSLADCLDVPFDEVTDSLLEGRQIENMDQFFIQNGLKHIIFYYQQTESLNEPGWKRVCLV</sequence>
<dbReference type="Proteomes" id="UP001152795">
    <property type="component" value="Unassembled WGS sequence"/>
</dbReference>
<proteinExistence type="predicted"/>
<protein>
    <submittedName>
        <fullName evidence="2">Uncharacterized protein</fullName>
    </submittedName>
</protein>
<keyword evidence="3" id="KW-1185">Reference proteome</keyword>
<comment type="caution">
    <text evidence="2">The sequence shown here is derived from an EMBL/GenBank/DDBJ whole genome shotgun (WGS) entry which is preliminary data.</text>
</comment>
<evidence type="ECO:0000313" key="2">
    <source>
        <dbReference type="EMBL" id="CAB3993593.1"/>
    </source>
</evidence>
<feature type="compositionally biased region" description="Basic and acidic residues" evidence="1">
    <location>
        <begin position="47"/>
        <end position="62"/>
    </location>
</feature>
<gene>
    <name evidence="2" type="ORF">PACLA_8A020736</name>
</gene>
<evidence type="ECO:0000313" key="3">
    <source>
        <dbReference type="Proteomes" id="UP001152795"/>
    </source>
</evidence>
<accession>A0A7D9DUG3</accession>
<name>A0A7D9DUG3_PARCT</name>
<feature type="region of interest" description="Disordered" evidence="1">
    <location>
        <begin position="1"/>
        <end position="62"/>
    </location>
</feature>
<dbReference type="EMBL" id="CACRXK020002289">
    <property type="protein sequence ID" value="CAB3993593.1"/>
    <property type="molecule type" value="Genomic_DNA"/>
</dbReference>
<feature type="compositionally biased region" description="Basic and acidic residues" evidence="1">
    <location>
        <begin position="22"/>
        <end position="34"/>
    </location>
</feature>
<reference evidence="2" key="1">
    <citation type="submission" date="2020-04" db="EMBL/GenBank/DDBJ databases">
        <authorList>
            <person name="Alioto T."/>
            <person name="Alioto T."/>
            <person name="Gomez Garrido J."/>
        </authorList>
    </citation>
    <scope>NUCLEOTIDE SEQUENCE</scope>
    <source>
        <strain evidence="2">A484AB</strain>
    </source>
</reference>
<evidence type="ECO:0000256" key="1">
    <source>
        <dbReference type="SAM" id="MobiDB-lite"/>
    </source>
</evidence>
<feature type="compositionally biased region" description="Basic residues" evidence="1">
    <location>
        <begin position="12"/>
        <end position="21"/>
    </location>
</feature>
<dbReference type="OrthoDB" id="5987731at2759"/>